<dbReference type="InterPro" id="IPR016147">
    <property type="entry name" value="Pili_assmbl_chaperone_N"/>
</dbReference>
<dbReference type="InterPro" id="IPR050643">
    <property type="entry name" value="Periplasmic_pilus_chap"/>
</dbReference>
<dbReference type="InterPro" id="IPR013783">
    <property type="entry name" value="Ig-like_fold"/>
</dbReference>
<dbReference type="PROSITE" id="PS00635">
    <property type="entry name" value="PILI_CHAPERONE"/>
    <property type="match status" value="1"/>
</dbReference>
<dbReference type="Pfam" id="PF02753">
    <property type="entry name" value="PapD_C"/>
    <property type="match status" value="1"/>
</dbReference>
<dbReference type="RefSeq" id="WP_003141495.1">
    <property type="nucleotide sequence ID" value="NC_008463.1"/>
</dbReference>
<keyword evidence="4" id="KW-0574">Periplasm</keyword>
<name>A0A0H2ZH04_PSEAB</name>
<evidence type="ECO:0000259" key="8">
    <source>
        <dbReference type="Pfam" id="PF00345"/>
    </source>
</evidence>
<evidence type="ECO:0000256" key="1">
    <source>
        <dbReference type="ARBA" id="ARBA00004418"/>
    </source>
</evidence>
<accession>A0A0H2ZH04</accession>
<evidence type="ECO:0000256" key="2">
    <source>
        <dbReference type="ARBA" id="ARBA00007399"/>
    </source>
</evidence>
<evidence type="ECO:0000256" key="3">
    <source>
        <dbReference type="ARBA" id="ARBA00022729"/>
    </source>
</evidence>
<dbReference type="PRINTS" id="PR00969">
    <property type="entry name" value="CHAPERONPILI"/>
</dbReference>
<comment type="subcellular location">
    <subcellularLocation>
        <location evidence="1 6">Periplasm</location>
    </subcellularLocation>
</comment>
<dbReference type="InterPro" id="IPR001829">
    <property type="entry name" value="Pili_assmbl_chaperone_bac"/>
</dbReference>
<dbReference type="InterPro" id="IPR016148">
    <property type="entry name" value="Pili_assmbl_chaperone_C"/>
</dbReference>
<proteinExistence type="inferred from homology"/>
<dbReference type="EMBL" id="CP000438">
    <property type="protein sequence ID" value="ABJ13885.1"/>
    <property type="molecule type" value="Genomic_DNA"/>
</dbReference>
<feature type="domain" description="Pili assembly chaperone C-terminal" evidence="9">
    <location>
        <begin position="172"/>
        <end position="230"/>
    </location>
</feature>
<keyword evidence="3 7" id="KW-0732">Signal</keyword>
<dbReference type="Proteomes" id="UP000000653">
    <property type="component" value="Chromosome"/>
</dbReference>
<sequence length="238" mass="26203">MSSKILLQGALLGLAMLAVLDARAGVTAERTRAIIAEGHRETSLLLVNQNAYPVIVQTWIDDGAPNSTPQSARAPIMPLPPVFRLEPGQQRSLRLLRTGQALPGDRESLYWLNLYEIPPQATGLLAEGQSRLTVTLRTQMKVIYRPRPLARGAEEAPHQLRFERRGETLQMENPTPYFISLAGAELGGHTRLAAAELLPPFSRRVLALRQALPGGQAEVRFSWIDDGGNLQQGRSLLH</sequence>
<dbReference type="InterPro" id="IPR018046">
    <property type="entry name" value="Pili_assmbl_chaperone_CS"/>
</dbReference>
<dbReference type="HOGENOM" id="CLU_070768_0_0_6"/>
<feature type="chain" id="PRO_5030007783" evidence="7">
    <location>
        <begin position="25"/>
        <end position="238"/>
    </location>
</feature>
<feature type="domain" description="Pili assembly chaperone N-terminal" evidence="8">
    <location>
        <begin position="25"/>
        <end position="149"/>
    </location>
</feature>
<evidence type="ECO:0000256" key="6">
    <source>
        <dbReference type="RuleBase" id="RU003918"/>
    </source>
</evidence>
<dbReference type="InterPro" id="IPR036316">
    <property type="entry name" value="Pili_assmbl_chap_C_dom_sf"/>
</dbReference>
<comment type="similarity">
    <text evidence="2 6">Belongs to the periplasmic pilus chaperone family.</text>
</comment>
<dbReference type="SUPFAM" id="SSF49354">
    <property type="entry name" value="PapD-like"/>
    <property type="match status" value="1"/>
</dbReference>
<dbReference type="KEGG" id="pau:PA14_59760"/>
<evidence type="ECO:0000256" key="4">
    <source>
        <dbReference type="ARBA" id="ARBA00022764"/>
    </source>
</evidence>
<dbReference type="BioCyc" id="PAER208963:G1G74-5042-MONOMER"/>
<dbReference type="InterPro" id="IPR008962">
    <property type="entry name" value="PapD-like_sf"/>
</dbReference>
<dbReference type="PANTHER" id="PTHR30251:SF7">
    <property type="entry name" value="FIMBRIAE CHAPARONE"/>
    <property type="match status" value="1"/>
</dbReference>
<dbReference type="Gene3D" id="2.60.40.10">
    <property type="entry name" value="Immunoglobulins"/>
    <property type="match status" value="2"/>
</dbReference>
<reference evidence="10 11" key="1">
    <citation type="journal article" date="2006" name="Genome Biol.">
        <title>Genomic analysis reveals that Pseudomonas aeruginosa virulence is combinatorial.</title>
        <authorList>
            <person name="Lee D.G."/>
            <person name="Urbach J.M."/>
            <person name="Wu G."/>
            <person name="Liberati N.T."/>
            <person name="Feinbaum R.L."/>
            <person name="Miyata S."/>
            <person name="Diggins L.T."/>
            <person name="He J."/>
            <person name="Saucier M."/>
            <person name="Deziel E."/>
            <person name="Friedman L."/>
            <person name="Li L."/>
            <person name="Grills G."/>
            <person name="Montgomery K."/>
            <person name="Kucherlapati R."/>
            <person name="Rahme L.G."/>
            <person name="Ausubel F.M."/>
        </authorList>
    </citation>
    <scope>NUCLEOTIDE SEQUENCE [LARGE SCALE GENOMIC DNA]</scope>
    <source>
        <strain evidence="10 11">UCBPP-PA14</strain>
    </source>
</reference>
<evidence type="ECO:0000313" key="11">
    <source>
        <dbReference type="Proteomes" id="UP000000653"/>
    </source>
</evidence>
<dbReference type="Pfam" id="PF00345">
    <property type="entry name" value="PapD_N"/>
    <property type="match status" value="1"/>
</dbReference>
<dbReference type="AlphaFoldDB" id="A0A0H2ZH04"/>
<evidence type="ECO:0000256" key="5">
    <source>
        <dbReference type="ARBA" id="ARBA00023186"/>
    </source>
</evidence>
<evidence type="ECO:0000259" key="9">
    <source>
        <dbReference type="Pfam" id="PF02753"/>
    </source>
</evidence>
<dbReference type="GO" id="GO:0030288">
    <property type="term" value="C:outer membrane-bounded periplasmic space"/>
    <property type="evidence" value="ECO:0007669"/>
    <property type="project" value="InterPro"/>
</dbReference>
<gene>
    <name evidence="10" type="primary">cupD5</name>
    <name evidence="10" type="ordered locus">PA14_59760</name>
</gene>
<dbReference type="SUPFAM" id="SSF49584">
    <property type="entry name" value="Periplasmic chaperone C-domain"/>
    <property type="match status" value="1"/>
</dbReference>
<protein>
    <submittedName>
        <fullName evidence="10">Putative pili assembly chaperone</fullName>
    </submittedName>
</protein>
<keyword evidence="5 6" id="KW-0143">Chaperone</keyword>
<dbReference type="PANTHER" id="PTHR30251">
    <property type="entry name" value="PILUS ASSEMBLY CHAPERONE"/>
    <property type="match status" value="1"/>
</dbReference>
<evidence type="ECO:0000313" key="10">
    <source>
        <dbReference type="EMBL" id="ABJ13885.1"/>
    </source>
</evidence>
<dbReference type="GO" id="GO:0071555">
    <property type="term" value="P:cell wall organization"/>
    <property type="evidence" value="ECO:0007669"/>
    <property type="project" value="InterPro"/>
</dbReference>
<feature type="signal peptide" evidence="7">
    <location>
        <begin position="1"/>
        <end position="24"/>
    </location>
</feature>
<evidence type="ECO:0000256" key="7">
    <source>
        <dbReference type="SAM" id="SignalP"/>
    </source>
</evidence>
<organism evidence="10 11">
    <name type="scientific">Pseudomonas aeruginosa (strain UCBPP-PA14)</name>
    <dbReference type="NCBI Taxonomy" id="208963"/>
    <lineage>
        <taxon>Bacteria</taxon>
        <taxon>Pseudomonadati</taxon>
        <taxon>Pseudomonadota</taxon>
        <taxon>Gammaproteobacteria</taxon>
        <taxon>Pseudomonadales</taxon>
        <taxon>Pseudomonadaceae</taxon>
        <taxon>Pseudomonas</taxon>
    </lineage>
</organism>